<evidence type="ECO:0000313" key="2">
    <source>
        <dbReference type="EMBL" id="EFG47030.1"/>
    </source>
</evidence>
<proteinExistence type="predicted"/>
<keyword evidence="3" id="KW-1185">Reference proteome</keyword>
<dbReference type="OrthoDB" id="244732at2"/>
<protein>
    <submittedName>
        <fullName evidence="2">Uncharacterized protein</fullName>
    </submittedName>
</protein>
<comment type="caution">
    <text evidence="2">The sequence shown here is derived from an EMBL/GenBank/DDBJ whole genome shotgun (WGS) entry which is preliminary data.</text>
</comment>
<dbReference type="EMBL" id="ADNU01000047">
    <property type="protein sequence ID" value="EFG47030.1"/>
    <property type="molecule type" value="Genomic_DNA"/>
</dbReference>
<gene>
    <name evidence="2" type="ORF">HMPREF0183_1733</name>
</gene>
<dbReference type="AlphaFoldDB" id="D4YP73"/>
<feature type="region of interest" description="Disordered" evidence="1">
    <location>
        <begin position="116"/>
        <end position="137"/>
    </location>
</feature>
<dbReference type="SUPFAM" id="SSF69304">
    <property type="entry name" value="Tricorn protease N-terminal domain"/>
    <property type="match status" value="1"/>
</dbReference>
<accession>D4YP73</accession>
<dbReference type="Proteomes" id="UP000005714">
    <property type="component" value="Unassembled WGS sequence"/>
</dbReference>
<evidence type="ECO:0000256" key="1">
    <source>
        <dbReference type="SAM" id="MobiDB-lite"/>
    </source>
</evidence>
<reference evidence="2 3" key="1">
    <citation type="submission" date="2010-04" db="EMBL/GenBank/DDBJ databases">
        <authorList>
            <person name="Qin X."/>
            <person name="Bachman B."/>
            <person name="Battles P."/>
            <person name="Bell A."/>
            <person name="Bess C."/>
            <person name="Bickham C."/>
            <person name="Chaboub L."/>
            <person name="Chen D."/>
            <person name="Coyle M."/>
            <person name="Deiros D.R."/>
            <person name="Dinh H."/>
            <person name="Forbes L."/>
            <person name="Fowler G."/>
            <person name="Francisco L."/>
            <person name="Fu Q."/>
            <person name="Gubbala S."/>
            <person name="Hale W."/>
            <person name="Han Y."/>
            <person name="Hemphill L."/>
            <person name="Highlander S.K."/>
            <person name="Hirani K."/>
            <person name="Hogues M."/>
            <person name="Jackson L."/>
            <person name="Jakkamsetti A."/>
            <person name="Javaid M."/>
            <person name="Jiang H."/>
            <person name="Korchina V."/>
            <person name="Kovar C."/>
            <person name="Lara F."/>
            <person name="Lee S."/>
            <person name="Mata R."/>
            <person name="Mathew T."/>
            <person name="Moen C."/>
            <person name="Morales K."/>
            <person name="Munidasa M."/>
            <person name="Nazareth L."/>
            <person name="Ngo R."/>
            <person name="Nguyen L."/>
            <person name="Okwuonu G."/>
            <person name="Ongeri F."/>
            <person name="Patil S."/>
            <person name="Petrosino J."/>
            <person name="Pham C."/>
            <person name="Pham P."/>
            <person name="Pu L.-L."/>
            <person name="Puazo M."/>
            <person name="Raj R."/>
            <person name="Reid J."/>
            <person name="Rouhana J."/>
            <person name="Saada N."/>
            <person name="Shang Y."/>
            <person name="Simmons D."/>
            <person name="Thornton R."/>
            <person name="Warren J."/>
            <person name="Weissenberger G."/>
            <person name="Zhang J."/>
            <person name="Zhang L."/>
            <person name="Zhou C."/>
            <person name="Zhu D."/>
            <person name="Muzny D."/>
            <person name="Worley K."/>
            <person name="Gibbs R."/>
        </authorList>
    </citation>
    <scope>NUCLEOTIDE SEQUENCE [LARGE SCALE GENOMIC DNA]</scope>
    <source>
        <strain evidence="2 3">ATCC 49030</strain>
    </source>
</reference>
<evidence type="ECO:0000313" key="3">
    <source>
        <dbReference type="Proteomes" id="UP000005714"/>
    </source>
</evidence>
<organism evidence="2 3">
    <name type="scientific">Brevibacterium mcbrellneri ATCC 49030</name>
    <dbReference type="NCBI Taxonomy" id="585530"/>
    <lineage>
        <taxon>Bacteria</taxon>
        <taxon>Bacillati</taxon>
        <taxon>Actinomycetota</taxon>
        <taxon>Actinomycetes</taxon>
        <taxon>Micrococcales</taxon>
        <taxon>Brevibacteriaceae</taxon>
        <taxon>Brevibacterium</taxon>
    </lineage>
</organism>
<dbReference type="RefSeq" id="WP_005885016.1">
    <property type="nucleotide sequence ID" value="NZ_ADNU01000047.1"/>
</dbReference>
<name>D4YP73_9MICO</name>
<sequence>MNFGIDPATGEQQWALNATPNLYSYNGYAPDPLGRYLYMFWDLRGRAHVSRIDITTGDMTNDAAPGLSPDYLWPLDYPAFIAVGINEFVIINQDVAARARTLEYVDNYERGELRVQKEKSQNPWGTQHHADRHRSCV</sequence>